<evidence type="ECO:0000313" key="3">
    <source>
        <dbReference type="Proteomes" id="UP000642284"/>
    </source>
</evidence>
<organism evidence="2 3">
    <name type="scientific">Streptomyces polyasparticus</name>
    <dbReference type="NCBI Taxonomy" id="2767826"/>
    <lineage>
        <taxon>Bacteria</taxon>
        <taxon>Bacillati</taxon>
        <taxon>Actinomycetota</taxon>
        <taxon>Actinomycetes</taxon>
        <taxon>Kitasatosporales</taxon>
        <taxon>Streptomycetaceae</taxon>
        <taxon>Streptomyces</taxon>
    </lineage>
</organism>
<proteinExistence type="predicted"/>
<evidence type="ECO:0000313" key="2">
    <source>
        <dbReference type="EMBL" id="MBC9718034.1"/>
    </source>
</evidence>
<name>A0ABR7ST10_9ACTN</name>
<feature type="compositionally biased region" description="Pro residues" evidence="1">
    <location>
        <begin position="317"/>
        <end position="328"/>
    </location>
</feature>
<sequence length="328" mass="36043">MTTDSPHPNPGYLPRTATRRRRPAQPSRTRTDLAYLSSRLTGRDVWLAEMLHEHKVLTTHHITALAFPGQRTANRRLRQLYFMGVLDSFRPLRQRGTAAEHYTLGRAGAEVLAARAGVDLAATGWRKDTCSRIAFSPTLEHTLGVNALLVHLATTVRLTTWLSERSANRLWGDWIHPDAYAHTTSTDSTSGLPFFLEYDTGSYNLARVEGKLPGYASLNATTATYTPLLIHTHGSRRETALRRRLASTAARLDLPIATSNTDLGDPTGPVWLPLGGAPAARLDLPQLAAHWPRLTPALASDTASLPVTGRPDSLPWRPTPPRPPSGEE</sequence>
<dbReference type="Pfam" id="PF13814">
    <property type="entry name" value="Replic_Relax"/>
    <property type="match status" value="1"/>
</dbReference>
<keyword evidence="3" id="KW-1185">Reference proteome</keyword>
<evidence type="ECO:0000256" key="1">
    <source>
        <dbReference type="SAM" id="MobiDB-lite"/>
    </source>
</evidence>
<feature type="region of interest" description="Disordered" evidence="1">
    <location>
        <begin position="1"/>
        <end position="29"/>
    </location>
</feature>
<dbReference type="RefSeq" id="WP_187818473.1">
    <property type="nucleotide sequence ID" value="NZ_JACTVJ010000023.1"/>
</dbReference>
<feature type="region of interest" description="Disordered" evidence="1">
    <location>
        <begin position="301"/>
        <end position="328"/>
    </location>
</feature>
<dbReference type="Proteomes" id="UP000642284">
    <property type="component" value="Unassembled WGS sequence"/>
</dbReference>
<comment type="caution">
    <text evidence="2">The sequence shown here is derived from an EMBL/GenBank/DDBJ whole genome shotgun (WGS) entry which is preliminary data.</text>
</comment>
<reference evidence="2 3" key="1">
    <citation type="submission" date="2020-08" db="EMBL/GenBank/DDBJ databases">
        <title>Genemic of Streptomyces polyaspartic.</title>
        <authorList>
            <person name="Liu W."/>
        </authorList>
    </citation>
    <scope>NUCLEOTIDE SEQUENCE [LARGE SCALE GENOMIC DNA]</scope>
    <source>
        <strain evidence="2 3">TRM66268-LWL</strain>
    </source>
</reference>
<accession>A0ABR7ST10</accession>
<protein>
    <submittedName>
        <fullName evidence="2">Replication-relaxation family protein</fullName>
    </submittedName>
</protein>
<gene>
    <name evidence="2" type="ORF">H9Y04_36425</name>
</gene>
<dbReference type="InterPro" id="IPR025855">
    <property type="entry name" value="Replic_Relax"/>
</dbReference>
<dbReference type="EMBL" id="JACTVJ010000023">
    <property type="protein sequence ID" value="MBC9718034.1"/>
    <property type="molecule type" value="Genomic_DNA"/>
</dbReference>